<dbReference type="RefSeq" id="WP_344831709.1">
    <property type="nucleotide sequence ID" value="NZ_BAAAUV010000011.1"/>
</dbReference>
<keyword evidence="2" id="KW-0732">Signal</keyword>
<dbReference type="EMBL" id="BAAAUV010000011">
    <property type="protein sequence ID" value="GAA3220957.1"/>
    <property type="molecule type" value="Genomic_DNA"/>
</dbReference>
<feature type="compositionally biased region" description="Low complexity" evidence="1">
    <location>
        <begin position="48"/>
        <end position="70"/>
    </location>
</feature>
<evidence type="ECO:0000259" key="3">
    <source>
        <dbReference type="Pfam" id="PF00188"/>
    </source>
</evidence>
<organism evidence="4 5">
    <name type="scientific">Actinocorallia longicatena</name>
    <dbReference type="NCBI Taxonomy" id="111803"/>
    <lineage>
        <taxon>Bacteria</taxon>
        <taxon>Bacillati</taxon>
        <taxon>Actinomycetota</taxon>
        <taxon>Actinomycetes</taxon>
        <taxon>Streptosporangiales</taxon>
        <taxon>Thermomonosporaceae</taxon>
        <taxon>Actinocorallia</taxon>
    </lineage>
</organism>
<gene>
    <name evidence="4" type="ORF">GCM10010468_45870</name>
</gene>
<dbReference type="Pfam" id="PF00188">
    <property type="entry name" value="CAP"/>
    <property type="match status" value="1"/>
</dbReference>
<reference evidence="5" key="1">
    <citation type="journal article" date="2019" name="Int. J. Syst. Evol. Microbiol.">
        <title>The Global Catalogue of Microorganisms (GCM) 10K type strain sequencing project: providing services to taxonomists for standard genome sequencing and annotation.</title>
        <authorList>
            <consortium name="The Broad Institute Genomics Platform"/>
            <consortium name="The Broad Institute Genome Sequencing Center for Infectious Disease"/>
            <person name="Wu L."/>
            <person name="Ma J."/>
        </authorList>
    </citation>
    <scope>NUCLEOTIDE SEQUENCE [LARGE SCALE GENOMIC DNA]</scope>
    <source>
        <strain evidence="5">JCM 9377</strain>
    </source>
</reference>
<evidence type="ECO:0000256" key="1">
    <source>
        <dbReference type="SAM" id="MobiDB-lite"/>
    </source>
</evidence>
<evidence type="ECO:0000313" key="4">
    <source>
        <dbReference type="EMBL" id="GAA3220957.1"/>
    </source>
</evidence>
<feature type="region of interest" description="Disordered" evidence="1">
    <location>
        <begin position="48"/>
        <end position="72"/>
    </location>
</feature>
<keyword evidence="5" id="KW-1185">Reference proteome</keyword>
<evidence type="ECO:0000256" key="2">
    <source>
        <dbReference type="SAM" id="SignalP"/>
    </source>
</evidence>
<dbReference type="CDD" id="cd05379">
    <property type="entry name" value="CAP_bacterial"/>
    <property type="match status" value="1"/>
</dbReference>
<dbReference type="InterPro" id="IPR014044">
    <property type="entry name" value="CAP_dom"/>
</dbReference>
<dbReference type="Gene3D" id="3.40.33.10">
    <property type="entry name" value="CAP"/>
    <property type="match status" value="1"/>
</dbReference>
<evidence type="ECO:0000313" key="5">
    <source>
        <dbReference type="Proteomes" id="UP001501237"/>
    </source>
</evidence>
<feature type="signal peptide" evidence="2">
    <location>
        <begin position="1"/>
        <end position="22"/>
    </location>
</feature>
<sequence length="197" mass="20739">MRRVAAAIIAFACVIPAPGAHGLEDGADQVIGEAVALPAGPAVQPAAPAHATVPAAATSGTTGPSVSSSTMTPAELEVVEFTNERRSESGCPPLRAEKSLANSARRHSADMAAHDFFSHSSWDGTSWIDRITKSGYRRPGAENIAAGYTSAEATVRAWMRSGPHRANILNCELVALGIGHVRVASGYRNYWTQDFGW</sequence>
<dbReference type="PANTHER" id="PTHR31157:SF1">
    <property type="entry name" value="SCP DOMAIN-CONTAINING PROTEIN"/>
    <property type="match status" value="1"/>
</dbReference>
<dbReference type="InterPro" id="IPR035940">
    <property type="entry name" value="CAP_sf"/>
</dbReference>
<dbReference type="SUPFAM" id="SSF55797">
    <property type="entry name" value="PR-1-like"/>
    <property type="match status" value="1"/>
</dbReference>
<proteinExistence type="predicted"/>
<name>A0ABP6QDZ5_9ACTN</name>
<accession>A0ABP6QDZ5</accession>
<comment type="caution">
    <text evidence="4">The sequence shown here is derived from an EMBL/GenBank/DDBJ whole genome shotgun (WGS) entry which is preliminary data.</text>
</comment>
<dbReference type="Proteomes" id="UP001501237">
    <property type="component" value="Unassembled WGS sequence"/>
</dbReference>
<protein>
    <recommendedName>
        <fullName evidence="3">SCP domain-containing protein</fullName>
    </recommendedName>
</protein>
<feature type="chain" id="PRO_5046374990" description="SCP domain-containing protein" evidence="2">
    <location>
        <begin position="23"/>
        <end position="197"/>
    </location>
</feature>
<dbReference type="PANTHER" id="PTHR31157">
    <property type="entry name" value="SCP DOMAIN-CONTAINING PROTEIN"/>
    <property type="match status" value="1"/>
</dbReference>
<feature type="domain" description="SCP" evidence="3">
    <location>
        <begin position="80"/>
        <end position="195"/>
    </location>
</feature>